<dbReference type="STRING" id="203275.BFO_0713"/>
<dbReference type="HOGENOM" id="CLU_3206283_0_0_10"/>
<dbReference type="KEGG" id="tfo:BFO_0713"/>
<reference evidence="2" key="1">
    <citation type="submission" date="2011-12" db="EMBL/GenBank/DDBJ databases">
        <title>Complete sequence of Tannerella forsythia ATCC 43037.</title>
        <authorList>
            <person name="Dewhirst F."/>
            <person name="Tanner A."/>
            <person name="Izard J."/>
            <person name="Brinkac L."/>
            <person name="Durkin A.S."/>
            <person name="Hostetler J."/>
            <person name="Shetty J."/>
            <person name="Torralba M."/>
            <person name="Gill S."/>
            <person name="Nelson K."/>
        </authorList>
    </citation>
    <scope>NUCLEOTIDE SEQUENCE [LARGE SCALE GENOMIC DNA]</scope>
    <source>
        <strain evidence="2">ATCC 43037 / JCM 10827 / CCUG 33226 / KCTC 5666 / FDC 338</strain>
    </source>
</reference>
<name>G8UMZ2_TANFA</name>
<protein>
    <submittedName>
        <fullName evidence="1">Uncharacterized protein</fullName>
    </submittedName>
</protein>
<accession>G8UMZ2</accession>
<dbReference type="EMBL" id="CP003191">
    <property type="protein sequence ID" value="AEW22342.1"/>
    <property type="molecule type" value="Genomic_DNA"/>
</dbReference>
<keyword evidence="2" id="KW-1185">Reference proteome</keyword>
<sequence length="45" mass="5290">MNAAIFDRQKEKTHHDATNFIKKKDFLINECLARSSALFVPWLLQ</sequence>
<gene>
    <name evidence="1" type="ordered locus">BFO_0713</name>
</gene>
<evidence type="ECO:0000313" key="1">
    <source>
        <dbReference type="EMBL" id="AEW22342.1"/>
    </source>
</evidence>
<evidence type="ECO:0000313" key="2">
    <source>
        <dbReference type="Proteomes" id="UP000005436"/>
    </source>
</evidence>
<organism evidence="1 2">
    <name type="scientific">Tannerella forsythia (strain ATCC 43037 / JCM 10827 / CCUG 21028 A / KCTC 5666 / FDC 338)</name>
    <name type="common">Bacteroides forsythus</name>
    <dbReference type="NCBI Taxonomy" id="203275"/>
    <lineage>
        <taxon>Bacteria</taxon>
        <taxon>Pseudomonadati</taxon>
        <taxon>Bacteroidota</taxon>
        <taxon>Bacteroidia</taxon>
        <taxon>Bacteroidales</taxon>
        <taxon>Tannerellaceae</taxon>
        <taxon>Tannerella</taxon>
    </lineage>
</organism>
<proteinExistence type="predicted"/>
<dbReference type="AlphaFoldDB" id="G8UMZ2"/>
<dbReference type="Proteomes" id="UP000005436">
    <property type="component" value="Chromosome"/>
</dbReference>